<name>A0A8H7Q9R0_9FUNG</name>
<evidence type="ECO:0000313" key="1">
    <source>
        <dbReference type="EMBL" id="KAG2187819.1"/>
    </source>
</evidence>
<sequence length="99" mass="11315">MEVLLAELGYMTSASLLYLNDRAEVRESDEAYNEDILSYFQNEEATNSITINSLSANKMSQQNYWLDIYCPRSLQPTLRQTVPRILIQDVSQESSSDPS</sequence>
<dbReference type="Proteomes" id="UP000612746">
    <property type="component" value="Unassembled WGS sequence"/>
</dbReference>
<reference evidence="1" key="1">
    <citation type="submission" date="2020-12" db="EMBL/GenBank/DDBJ databases">
        <title>Metabolic potential, ecology and presence of endohyphal bacteria is reflected in genomic diversity of Mucoromycotina.</title>
        <authorList>
            <person name="Muszewska A."/>
            <person name="Okrasinska A."/>
            <person name="Steczkiewicz K."/>
            <person name="Drgas O."/>
            <person name="Orlowska M."/>
            <person name="Perlinska-Lenart U."/>
            <person name="Aleksandrzak-Piekarczyk T."/>
            <person name="Szatraj K."/>
            <person name="Zielenkiewicz U."/>
            <person name="Pilsyk S."/>
            <person name="Malc E."/>
            <person name="Mieczkowski P."/>
            <person name="Kruszewska J.S."/>
            <person name="Biernat P."/>
            <person name="Pawlowska J."/>
        </authorList>
    </citation>
    <scope>NUCLEOTIDE SEQUENCE</scope>
    <source>
        <strain evidence="1">WA0000051536</strain>
    </source>
</reference>
<dbReference type="EMBL" id="JAEPRA010000003">
    <property type="protein sequence ID" value="KAG2187819.1"/>
    <property type="molecule type" value="Genomic_DNA"/>
</dbReference>
<keyword evidence="2" id="KW-1185">Reference proteome</keyword>
<comment type="caution">
    <text evidence="1">The sequence shown here is derived from an EMBL/GenBank/DDBJ whole genome shotgun (WGS) entry which is preliminary data.</text>
</comment>
<protein>
    <submittedName>
        <fullName evidence="1">Uncharacterized protein</fullName>
    </submittedName>
</protein>
<accession>A0A8H7Q9R0</accession>
<dbReference type="AlphaFoldDB" id="A0A8H7Q9R0"/>
<gene>
    <name evidence="1" type="ORF">INT44_005509</name>
</gene>
<organism evidence="1 2">
    <name type="scientific">Umbelopsis vinacea</name>
    <dbReference type="NCBI Taxonomy" id="44442"/>
    <lineage>
        <taxon>Eukaryota</taxon>
        <taxon>Fungi</taxon>
        <taxon>Fungi incertae sedis</taxon>
        <taxon>Mucoromycota</taxon>
        <taxon>Mucoromycotina</taxon>
        <taxon>Umbelopsidomycetes</taxon>
        <taxon>Umbelopsidales</taxon>
        <taxon>Umbelopsidaceae</taxon>
        <taxon>Umbelopsis</taxon>
    </lineage>
</organism>
<proteinExistence type="predicted"/>
<evidence type="ECO:0000313" key="2">
    <source>
        <dbReference type="Proteomes" id="UP000612746"/>
    </source>
</evidence>